<keyword evidence="11 16" id="KW-0067">ATP-binding</keyword>
<evidence type="ECO:0000256" key="4">
    <source>
        <dbReference type="ARBA" id="ARBA00022723"/>
    </source>
</evidence>
<comment type="similarity">
    <text evidence="2 16">Belongs to the eukaryotic diacylglycerol kinase family.</text>
</comment>
<dbReference type="SMART" id="SM00045">
    <property type="entry name" value="DAGKa"/>
    <property type="match status" value="1"/>
</dbReference>
<dbReference type="Gene3D" id="1.10.238.10">
    <property type="entry name" value="EF-hand"/>
    <property type="match status" value="1"/>
</dbReference>
<dbReference type="InterPro" id="IPR000756">
    <property type="entry name" value="Diacylglycerol_kin_accessory"/>
</dbReference>
<dbReference type="PANTHER" id="PTHR11255">
    <property type="entry name" value="DIACYLGLYCEROL KINASE"/>
    <property type="match status" value="1"/>
</dbReference>
<dbReference type="Pfam" id="PF13499">
    <property type="entry name" value="EF-hand_7"/>
    <property type="match status" value="1"/>
</dbReference>
<evidence type="ECO:0000256" key="5">
    <source>
        <dbReference type="ARBA" id="ARBA00022737"/>
    </source>
</evidence>
<keyword evidence="7" id="KW-0863">Zinc-finger</keyword>
<dbReference type="EC" id="2.7.1.107" evidence="16"/>
<evidence type="ECO:0000256" key="2">
    <source>
        <dbReference type="ARBA" id="ARBA00009280"/>
    </source>
</evidence>
<dbReference type="CDD" id="cd20892">
    <property type="entry name" value="C1_DGKgamma_rpt2"/>
    <property type="match status" value="1"/>
</dbReference>
<evidence type="ECO:0000256" key="9">
    <source>
        <dbReference type="ARBA" id="ARBA00022833"/>
    </source>
</evidence>
<dbReference type="InterPro" id="IPR038199">
    <property type="entry name" value="DGK_typeI_N_sf"/>
</dbReference>
<dbReference type="SMART" id="SM00046">
    <property type="entry name" value="DAGKc"/>
    <property type="match status" value="1"/>
</dbReference>
<keyword evidence="9" id="KW-0862">Zinc</keyword>
<comment type="catalytic activity">
    <reaction evidence="14">
        <text>1-octadecanoyl-2-(5Z,8Z,11Z,14Z-eicosatetraenoyl)-sn-glycerol + ATP = 1-octadecanoyl-2-(5Z,8Z,11Z,14Z-eicosatetraenoyl)-sn-glycero-3-phosphate + ADP + H(+)</text>
        <dbReference type="Rhea" id="RHEA:40323"/>
        <dbReference type="ChEBI" id="CHEBI:15378"/>
        <dbReference type="ChEBI" id="CHEBI:30616"/>
        <dbReference type="ChEBI" id="CHEBI:75728"/>
        <dbReference type="ChEBI" id="CHEBI:77091"/>
        <dbReference type="ChEBI" id="CHEBI:456216"/>
    </reaction>
    <physiologicalReaction direction="left-to-right" evidence="14">
        <dbReference type="Rhea" id="RHEA:40324"/>
    </physiologicalReaction>
</comment>
<dbReference type="GO" id="GO:0005509">
    <property type="term" value="F:calcium ion binding"/>
    <property type="evidence" value="ECO:0007669"/>
    <property type="project" value="InterPro"/>
</dbReference>
<dbReference type="InterPro" id="IPR047475">
    <property type="entry name" value="C1_DGKgamma_rpt2"/>
</dbReference>
<dbReference type="GO" id="GO:0007200">
    <property type="term" value="P:phospholipase C-activating G protein-coupled receptor signaling pathway"/>
    <property type="evidence" value="ECO:0007669"/>
    <property type="project" value="InterPro"/>
</dbReference>
<dbReference type="STRING" id="51511.ENSCSAVP00000013698"/>
<evidence type="ECO:0000256" key="10">
    <source>
        <dbReference type="ARBA" id="ARBA00022837"/>
    </source>
</evidence>
<dbReference type="InterPro" id="IPR046349">
    <property type="entry name" value="C1-like_sf"/>
</dbReference>
<comment type="catalytic activity">
    <reaction evidence="15">
        <text>a 1,2-diacyl-sn-glycerol + ATP = a 1,2-diacyl-sn-glycero-3-phosphate + ADP + H(+)</text>
        <dbReference type="Rhea" id="RHEA:10272"/>
        <dbReference type="ChEBI" id="CHEBI:15378"/>
        <dbReference type="ChEBI" id="CHEBI:17815"/>
        <dbReference type="ChEBI" id="CHEBI:30616"/>
        <dbReference type="ChEBI" id="CHEBI:58608"/>
        <dbReference type="ChEBI" id="CHEBI:456216"/>
        <dbReference type="EC" id="2.7.1.107"/>
    </reaction>
    <physiologicalReaction direction="left-to-right" evidence="15">
        <dbReference type="Rhea" id="RHEA:10273"/>
    </physiologicalReaction>
</comment>
<dbReference type="SUPFAM" id="SSF47473">
    <property type="entry name" value="EF-hand"/>
    <property type="match status" value="2"/>
</dbReference>
<dbReference type="InterPro" id="IPR011992">
    <property type="entry name" value="EF-hand-dom_pair"/>
</dbReference>
<dbReference type="Gene3D" id="1.10.238.110">
    <property type="entry name" value="Diacylglycerol kinase alpha"/>
    <property type="match status" value="2"/>
</dbReference>
<evidence type="ECO:0000256" key="16">
    <source>
        <dbReference type="RuleBase" id="RU361128"/>
    </source>
</evidence>
<dbReference type="GO" id="GO:0008270">
    <property type="term" value="F:zinc ion binding"/>
    <property type="evidence" value="ECO:0007669"/>
    <property type="project" value="UniProtKB-KW"/>
</dbReference>
<dbReference type="InParanoid" id="H2Z7Y6"/>
<dbReference type="InterPro" id="IPR001206">
    <property type="entry name" value="Diacylglycerol_kinase_cat_dom"/>
</dbReference>
<keyword evidence="3 16" id="KW-0808">Transferase</keyword>
<dbReference type="GO" id="GO:0005886">
    <property type="term" value="C:plasma membrane"/>
    <property type="evidence" value="ECO:0007669"/>
    <property type="project" value="TreeGrafter"/>
</dbReference>
<evidence type="ECO:0000259" key="17">
    <source>
        <dbReference type="PROSITE" id="PS50081"/>
    </source>
</evidence>
<evidence type="ECO:0000256" key="7">
    <source>
        <dbReference type="ARBA" id="ARBA00022771"/>
    </source>
</evidence>
<evidence type="ECO:0000259" key="19">
    <source>
        <dbReference type="PROSITE" id="PS50222"/>
    </source>
</evidence>
<proteinExistence type="inferred from homology"/>
<evidence type="ECO:0000256" key="3">
    <source>
        <dbReference type="ARBA" id="ARBA00022679"/>
    </source>
</evidence>
<dbReference type="Pfam" id="PF00609">
    <property type="entry name" value="DAGK_acc"/>
    <property type="match status" value="1"/>
</dbReference>
<dbReference type="InterPro" id="IPR002219">
    <property type="entry name" value="PKC_DAG/PE"/>
</dbReference>
<dbReference type="InterPro" id="IPR037607">
    <property type="entry name" value="DGK"/>
</dbReference>
<name>H2Z7Y6_CIOSA</name>
<dbReference type="FunFam" id="1.10.238.10:FF:000017">
    <property type="entry name" value="Diacylglycerol kinase"/>
    <property type="match status" value="1"/>
</dbReference>
<dbReference type="GO" id="GO:0005524">
    <property type="term" value="F:ATP binding"/>
    <property type="evidence" value="ECO:0007669"/>
    <property type="project" value="UniProtKB-KW"/>
</dbReference>
<dbReference type="Ensembl" id="ENSCSAVT00000013856.1">
    <property type="protein sequence ID" value="ENSCSAVP00000013698.1"/>
    <property type="gene ID" value="ENSCSAVG00000008033.1"/>
</dbReference>
<dbReference type="GeneTree" id="ENSGT00940000168305"/>
<dbReference type="Proteomes" id="UP000007875">
    <property type="component" value="Unassembled WGS sequence"/>
</dbReference>
<feature type="domain" description="EF-hand" evidence="19">
    <location>
        <begin position="193"/>
        <end position="228"/>
    </location>
</feature>
<dbReference type="InterPro" id="IPR029477">
    <property type="entry name" value="DAG_kinase_typeI_N"/>
</dbReference>
<keyword evidence="21" id="KW-1185">Reference proteome</keyword>
<dbReference type="PROSITE" id="PS50146">
    <property type="entry name" value="DAGK"/>
    <property type="match status" value="1"/>
</dbReference>
<dbReference type="PROSITE" id="PS00479">
    <property type="entry name" value="ZF_DAG_PE_1"/>
    <property type="match status" value="2"/>
</dbReference>
<dbReference type="Gene3D" id="2.60.200.40">
    <property type="match status" value="1"/>
</dbReference>
<dbReference type="PROSITE" id="PS50081">
    <property type="entry name" value="ZF_DAG_PE_2"/>
    <property type="match status" value="2"/>
</dbReference>
<dbReference type="Gene3D" id="3.30.60.20">
    <property type="match status" value="2"/>
</dbReference>
<dbReference type="SMART" id="SM00054">
    <property type="entry name" value="EFh"/>
    <property type="match status" value="2"/>
</dbReference>
<comment type="pathway">
    <text evidence="1">Lipid metabolism; glycerolipid metabolism.</text>
</comment>
<keyword evidence="5" id="KW-0677">Repeat</keyword>
<evidence type="ECO:0000256" key="12">
    <source>
        <dbReference type="ARBA" id="ARBA00023371"/>
    </source>
</evidence>
<dbReference type="InterPro" id="IPR002048">
    <property type="entry name" value="EF_hand_dom"/>
</dbReference>
<evidence type="ECO:0000256" key="6">
    <source>
        <dbReference type="ARBA" id="ARBA00022741"/>
    </source>
</evidence>
<keyword evidence="8 16" id="KW-0418">Kinase</keyword>
<dbReference type="SMART" id="SM00109">
    <property type="entry name" value="C1"/>
    <property type="match status" value="2"/>
</dbReference>
<feature type="domain" description="DAGKc" evidence="18">
    <location>
        <begin position="470"/>
        <end position="604"/>
    </location>
</feature>
<feature type="domain" description="EF-hand" evidence="19">
    <location>
        <begin position="238"/>
        <end position="273"/>
    </location>
</feature>
<feature type="domain" description="Phorbol-ester/DAG-type" evidence="17">
    <location>
        <begin position="353"/>
        <end position="402"/>
    </location>
</feature>
<evidence type="ECO:0000256" key="15">
    <source>
        <dbReference type="ARBA" id="ARBA00023411"/>
    </source>
</evidence>
<evidence type="ECO:0000256" key="11">
    <source>
        <dbReference type="ARBA" id="ARBA00022840"/>
    </source>
</evidence>
<evidence type="ECO:0000256" key="13">
    <source>
        <dbReference type="ARBA" id="ARBA00023395"/>
    </source>
</evidence>
<accession>H2Z7Y6</accession>
<dbReference type="GO" id="GO:0004143">
    <property type="term" value="F:ATP-dependent diacylglycerol kinase activity"/>
    <property type="evidence" value="ECO:0007669"/>
    <property type="project" value="UniProtKB-EC"/>
</dbReference>
<keyword evidence="6 16" id="KW-0547">Nucleotide-binding</keyword>
<evidence type="ECO:0000313" key="21">
    <source>
        <dbReference type="Proteomes" id="UP000007875"/>
    </source>
</evidence>
<dbReference type="InterPro" id="IPR018247">
    <property type="entry name" value="EF_Hand_1_Ca_BS"/>
</dbReference>
<dbReference type="SUPFAM" id="SSF57889">
    <property type="entry name" value="Cysteine-rich domain"/>
    <property type="match status" value="2"/>
</dbReference>
<dbReference type="UniPathway" id="UPA00230"/>
<reference evidence="20" key="3">
    <citation type="submission" date="2025-09" db="UniProtKB">
        <authorList>
            <consortium name="Ensembl"/>
        </authorList>
    </citation>
    <scope>IDENTIFICATION</scope>
</reference>
<dbReference type="Gene3D" id="3.40.50.10330">
    <property type="entry name" value="Probable inorganic polyphosphate/atp-NAD kinase, domain 1"/>
    <property type="match status" value="1"/>
</dbReference>
<evidence type="ECO:0000313" key="20">
    <source>
        <dbReference type="Ensembl" id="ENSCSAVP00000013698.1"/>
    </source>
</evidence>
<dbReference type="Pfam" id="PF00781">
    <property type="entry name" value="DAGK_cat"/>
    <property type="match status" value="1"/>
</dbReference>
<dbReference type="Pfam" id="PF00130">
    <property type="entry name" value="C1_1"/>
    <property type="match status" value="2"/>
</dbReference>
<feature type="domain" description="Phorbol-ester/DAG-type" evidence="17">
    <location>
        <begin position="288"/>
        <end position="338"/>
    </location>
</feature>
<dbReference type="FunCoup" id="H2Z7Y6">
    <property type="interactions" value="22"/>
</dbReference>
<evidence type="ECO:0000256" key="14">
    <source>
        <dbReference type="ARBA" id="ARBA00023400"/>
    </source>
</evidence>
<keyword evidence="4" id="KW-0479">Metal-binding</keyword>
<sequence length="790" mass="87865">ILTIDSPKKLSDVMAEFNEDGILSKYNKEKVKPPIDYAGFKLFMETYLDTDLTDDFCAHMFRSFQKSSNQTIRPLSQANTHVISIRSTFHTVIANIVINLCLTCYICWYTTGSCGDSIIKSMGGSAVTQETKEVNSDDAVNDSNSIEANAFKAITSGITGSSEKPRATTMPTDNESVHLKDIACYLSLLEGGRPEDKLQFVFKLYDTDGNGNLDSTEMERIVNQMMHVAEYLGWDVTELRPILEEMLQEIDYDGDGVVTLNEWIQGGLTSIPLLVLLGLETNIKDDGSHAWRLKHFSPPAYCNFCLTMLVGVGKQGLCCTFCKYTAHERCVSKVPANCIQTYVKSAKEAAKLSHVWVEGNNAGPCDKCKKPIKCYQGLTGLHCRWCQATYHNKCASHISAECDMGKMRAHTLPPSCICPGLLQEKESRSRENSSNETTHNSTNDKCKFFFMKRMNSMTWDGQGLQISPLPGTHPVLVFINPKSGGKQGVRLLRKMQSLLNPRQVYNLSQGGPMPGLNFFHDVEGFRVLCCGGDGTVGWILDCIDKSQILHRPPVAILPLGTGNDLARCLRWGGGYEGTSVMKVLQQVENSLSVPMDRWNLNVKPEAGSREVGDPDASICRKFHVMREKHPEKFNSRMKNKLWYSAFGTTETFAASCKKLHDNLEVLVDGEKLESVSRNRFQGIAILNIPSVYGGTNLWGPTKKKRRDPNNPIDLKHAVQDMGDKLLEVVGLEGAMEVGQIMAGLRAGKRLAQGSDIKINTKLLFPMQVDGEPWMQIPCSVSWVLTFRSNT</sequence>
<dbReference type="AlphaFoldDB" id="H2Z7Y6"/>
<dbReference type="CDD" id="cd00051">
    <property type="entry name" value="EFh"/>
    <property type="match status" value="1"/>
</dbReference>
<evidence type="ECO:0000259" key="18">
    <source>
        <dbReference type="PROSITE" id="PS50146"/>
    </source>
</evidence>
<dbReference type="PROSITE" id="PS00018">
    <property type="entry name" value="EF_HAND_1"/>
    <property type="match status" value="2"/>
</dbReference>
<comment type="catalytic activity">
    <reaction evidence="12">
        <text>1,2-di-(9Z-octadecenoyl)-sn-glycerol + ATP = 1,2-di-(9Z-octadecenoyl)-sn-glycero-3-phosphate + ADP + H(+)</text>
        <dbReference type="Rhea" id="RHEA:40327"/>
        <dbReference type="ChEBI" id="CHEBI:15378"/>
        <dbReference type="ChEBI" id="CHEBI:30616"/>
        <dbReference type="ChEBI" id="CHEBI:52333"/>
        <dbReference type="ChEBI" id="CHEBI:74546"/>
        <dbReference type="ChEBI" id="CHEBI:456216"/>
    </reaction>
    <physiologicalReaction direction="left-to-right" evidence="12">
        <dbReference type="Rhea" id="RHEA:40328"/>
    </physiologicalReaction>
</comment>
<dbReference type="InterPro" id="IPR017438">
    <property type="entry name" value="ATP-NAD_kinase_N"/>
</dbReference>
<keyword evidence="10" id="KW-0106">Calcium</keyword>
<reference evidence="20" key="2">
    <citation type="submission" date="2025-08" db="UniProtKB">
        <authorList>
            <consortium name="Ensembl"/>
        </authorList>
    </citation>
    <scope>IDENTIFICATION</scope>
</reference>
<comment type="catalytic activity">
    <reaction evidence="13">
        <text>1,2-didecanoyl-sn-glycerol + ATP = 1,2-didecanoyl-sn-glycero-3-phosphate + ADP + H(+)</text>
        <dbReference type="Rhea" id="RHEA:43428"/>
        <dbReference type="ChEBI" id="CHEBI:15378"/>
        <dbReference type="ChEBI" id="CHEBI:18155"/>
        <dbReference type="ChEBI" id="CHEBI:30616"/>
        <dbReference type="ChEBI" id="CHEBI:78227"/>
        <dbReference type="ChEBI" id="CHEBI:456216"/>
    </reaction>
    <physiologicalReaction direction="left-to-right" evidence="13">
        <dbReference type="Rhea" id="RHEA:43429"/>
    </physiologicalReaction>
</comment>
<evidence type="ECO:0000256" key="8">
    <source>
        <dbReference type="ARBA" id="ARBA00022777"/>
    </source>
</evidence>
<reference evidence="21" key="1">
    <citation type="submission" date="2003-08" db="EMBL/GenBank/DDBJ databases">
        <authorList>
            <person name="Birren B."/>
            <person name="Nusbaum C."/>
            <person name="Abebe A."/>
            <person name="Abouelleil A."/>
            <person name="Adekoya E."/>
            <person name="Ait-zahra M."/>
            <person name="Allen N."/>
            <person name="Allen T."/>
            <person name="An P."/>
            <person name="Anderson M."/>
            <person name="Anderson S."/>
            <person name="Arachchi H."/>
            <person name="Armbruster J."/>
            <person name="Bachantsang P."/>
            <person name="Baldwin J."/>
            <person name="Barry A."/>
            <person name="Bayul T."/>
            <person name="Blitshsteyn B."/>
            <person name="Bloom T."/>
            <person name="Blye J."/>
            <person name="Boguslavskiy L."/>
            <person name="Borowsky M."/>
            <person name="Boukhgalter B."/>
            <person name="Brunache A."/>
            <person name="Butler J."/>
            <person name="Calixte N."/>
            <person name="Calvo S."/>
            <person name="Camarata J."/>
            <person name="Campo K."/>
            <person name="Chang J."/>
            <person name="Cheshatsang Y."/>
            <person name="Citroen M."/>
            <person name="Collymore A."/>
            <person name="Considine T."/>
            <person name="Cook A."/>
            <person name="Cooke P."/>
            <person name="Corum B."/>
            <person name="Cuomo C."/>
            <person name="David R."/>
            <person name="Dawoe T."/>
            <person name="Degray S."/>
            <person name="Dodge S."/>
            <person name="Dooley K."/>
            <person name="Dorje P."/>
            <person name="Dorjee K."/>
            <person name="Dorris L."/>
            <person name="Duffey N."/>
            <person name="Dupes A."/>
            <person name="Elkins T."/>
            <person name="Engels R."/>
            <person name="Erickson J."/>
            <person name="Farina A."/>
            <person name="Faro S."/>
            <person name="Ferreira P."/>
            <person name="Fischer H."/>
            <person name="Fitzgerald M."/>
            <person name="Foley K."/>
            <person name="Gage D."/>
            <person name="Galagan J."/>
            <person name="Gearin G."/>
            <person name="Gnerre S."/>
            <person name="Gnirke A."/>
            <person name="Goyette A."/>
            <person name="Graham J."/>
            <person name="Grandbois E."/>
            <person name="Gyaltsen K."/>
            <person name="Hafez N."/>
            <person name="Hagopian D."/>
            <person name="Hagos B."/>
            <person name="Hall J."/>
            <person name="Hatcher B."/>
            <person name="Heller A."/>
            <person name="Higgins H."/>
            <person name="Honan T."/>
            <person name="Horn A."/>
            <person name="Houde N."/>
            <person name="Hughes L."/>
            <person name="Hulme W."/>
            <person name="Husby E."/>
            <person name="Iliev I."/>
            <person name="Jaffe D."/>
            <person name="Jones C."/>
            <person name="Kamal M."/>
            <person name="Kamat A."/>
            <person name="Kamvysselis M."/>
            <person name="Karlsson E."/>
            <person name="Kells C."/>
            <person name="Kieu A."/>
            <person name="Kisner P."/>
            <person name="Kodira C."/>
            <person name="Kulbokas E."/>
            <person name="Labutti K."/>
            <person name="Lama D."/>
            <person name="Landers T."/>
            <person name="Leger J."/>
            <person name="Levine S."/>
            <person name="Lewis D."/>
            <person name="Lewis T."/>
            <person name="Lindblad-toh K."/>
            <person name="Liu X."/>
            <person name="Lokyitsang T."/>
            <person name="Lokyitsang Y."/>
            <person name="Lucien O."/>
            <person name="Lui A."/>
            <person name="Ma L.J."/>
            <person name="Mabbitt R."/>
            <person name="Macdonald J."/>
            <person name="Maclean C."/>
            <person name="Major J."/>
            <person name="Manning J."/>
            <person name="Marabella R."/>
            <person name="Maru K."/>
            <person name="Matthews C."/>
            <person name="Mauceli E."/>
            <person name="Mccarthy M."/>
            <person name="Mcdonough S."/>
            <person name="Mcghee T."/>
            <person name="Meldrim J."/>
            <person name="Meneus L."/>
            <person name="Mesirov J."/>
            <person name="Mihalev A."/>
            <person name="Mihova T."/>
            <person name="Mikkelsen T."/>
            <person name="Mlenga V."/>
            <person name="Moru K."/>
            <person name="Mozes J."/>
            <person name="Mulrain L."/>
            <person name="Munson G."/>
            <person name="Naylor J."/>
            <person name="Newes C."/>
            <person name="Nguyen C."/>
            <person name="Nguyen N."/>
            <person name="Nguyen T."/>
            <person name="Nicol R."/>
            <person name="Nielsen C."/>
            <person name="Nizzari M."/>
            <person name="Norbu C."/>
            <person name="Norbu N."/>
            <person name="O'donnell P."/>
            <person name="Okoawo O."/>
            <person name="O'leary S."/>
            <person name="Omotosho B."/>
            <person name="O'neill K."/>
            <person name="Osman S."/>
            <person name="Parker S."/>
            <person name="Perrin D."/>
            <person name="Phunkhang P."/>
            <person name="Piqani B."/>
            <person name="Purcell S."/>
            <person name="Rachupka T."/>
            <person name="Ramasamy U."/>
            <person name="Rameau R."/>
            <person name="Ray V."/>
            <person name="Raymond C."/>
            <person name="Retta R."/>
            <person name="Richardson S."/>
            <person name="Rise C."/>
            <person name="Rodriguez J."/>
            <person name="Rogers J."/>
            <person name="Rogov P."/>
            <person name="Rutman M."/>
            <person name="Schupbach R."/>
            <person name="Seaman C."/>
            <person name="Settipalli S."/>
            <person name="Sharpe T."/>
            <person name="Sheridan J."/>
            <person name="Sherpa N."/>
            <person name="Shi J."/>
            <person name="Smirnov S."/>
            <person name="Smith C."/>
            <person name="Sougnez C."/>
            <person name="Spencer B."/>
            <person name="Stalker J."/>
            <person name="Stange-thomann N."/>
            <person name="Stavropoulos S."/>
            <person name="Stetson K."/>
            <person name="Stone C."/>
            <person name="Stone S."/>
            <person name="Stubbs M."/>
            <person name="Talamas J."/>
            <person name="Tchuinga P."/>
            <person name="Tenzing P."/>
            <person name="Tesfaye S."/>
            <person name="Theodore J."/>
            <person name="Thoulutsang Y."/>
            <person name="Topham K."/>
            <person name="Towey S."/>
            <person name="Tsamla T."/>
            <person name="Tsomo N."/>
            <person name="Vallee D."/>
            <person name="Vassiliev H."/>
            <person name="Venkataraman V."/>
            <person name="Vinson J."/>
            <person name="Vo A."/>
            <person name="Wade C."/>
            <person name="Wang S."/>
            <person name="Wangchuk T."/>
            <person name="Wangdi T."/>
            <person name="Whittaker C."/>
            <person name="Wilkinson J."/>
            <person name="Wu Y."/>
            <person name="Wyman D."/>
            <person name="Yadav S."/>
            <person name="Yang S."/>
            <person name="Yang X."/>
            <person name="Yeager S."/>
            <person name="Yee E."/>
            <person name="Young G."/>
            <person name="Zainoun J."/>
            <person name="Zembeck L."/>
            <person name="Zimmer A."/>
            <person name="Zody M."/>
            <person name="Lander E."/>
        </authorList>
    </citation>
    <scope>NUCLEOTIDE SEQUENCE [LARGE SCALE GENOMIC DNA]</scope>
</reference>
<dbReference type="InterPro" id="IPR016064">
    <property type="entry name" value="NAD/diacylglycerol_kinase_sf"/>
</dbReference>
<dbReference type="PROSITE" id="PS50222">
    <property type="entry name" value="EF_HAND_2"/>
    <property type="match status" value="2"/>
</dbReference>
<dbReference type="PANTHER" id="PTHR11255:SF48">
    <property type="entry name" value="DIACYLGLYCEROL KINASE 1"/>
    <property type="match status" value="1"/>
</dbReference>
<dbReference type="FunFam" id="3.30.60.20:FF:000013">
    <property type="entry name" value="Diacylglycerol kinase"/>
    <property type="match status" value="1"/>
</dbReference>
<organism evidence="20 21">
    <name type="scientific">Ciona savignyi</name>
    <name type="common">Pacific transparent sea squirt</name>
    <dbReference type="NCBI Taxonomy" id="51511"/>
    <lineage>
        <taxon>Eukaryota</taxon>
        <taxon>Metazoa</taxon>
        <taxon>Chordata</taxon>
        <taxon>Tunicata</taxon>
        <taxon>Ascidiacea</taxon>
        <taxon>Phlebobranchia</taxon>
        <taxon>Cionidae</taxon>
        <taxon>Ciona</taxon>
    </lineage>
</organism>
<dbReference type="Pfam" id="PF14513">
    <property type="entry name" value="DAG_kinase_N"/>
    <property type="match status" value="1"/>
</dbReference>
<dbReference type="GO" id="GO:0046486">
    <property type="term" value="P:glycerolipid metabolic process"/>
    <property type="evidence" value="ECO:0007669"/>
    <property type="project" value="UniProtKB-UniPathway"/>
</dbReference>
<protein>
    <recommendedName>
        <fullName evidence="16">Diacylglycerol kinase</fullName>
        <shortName evidence="16">DAG kinase</shortName>
        <ecNumber evidence="16">2.7.1.107</ecNumber>
    </recommendedName>
</protein>
<dbReference type="eggNOG" id="KOG1169">
    <property type="taxonomic scope" value="Eukaryota"/>
</dbReference>
<dbReference type="SUPFAM" id="SSF111331">
    <property type="entry name" value="NAD kinase/diacylglycerol kinase-like"/>
    <property type="match status" value="1"/>
</dbReference>
<dbReference type="FunFam" id="3.40.50.10330:FF:000003">
    <property type="entry name" value="Diacylglycerol kinase"/>
    <property type="match status" value="1"/>
</dbReference>
<evidence type="ECO:0000256" key="1">
    <source>
        <dbReference type="ARBA" id="ARBA00005175"/>
    </source>
</evidence>